<evidence type="ECO:0000313" key="3">
    <source>
        <dbReference type="Proteomes" id="UP001610563"/>
    </source>
</evidence>
<evidence type="ECO:0000259" key="1">
    <source>
        <dbReference type="SMART" id="SM00245"/>
    </source>
</evidence>
<dbReference type="Pfam" id="PF11918">
    <property type="entry name" value="Peptidase_S41_N"/>
    <property type="match status" value="1"/>
</dbReference>
<reference evidence="2 3" key="1">
    <citation type="submission" date="2024-07" db="EMBL/GenBank/DDBJ databases">
        <title>Section-level genome sequencing and comparative genomics of Aspergillus sections Usti and Cavernicolus.</title>
        <authorList>
            <consortium name="Lawrence Berkeley National Laboratory"/>
            <person name="Nybo J.L."/>
            <person name="Vesth T.C."/>
            <person name="Theobald S."/>
            <person name="Frisvad J.C."/>
            <person name="Larsen T.O."/>
            <person name="Kjaerboelling I."/>
            <person name="Rothschild-Mancinelli K."/>
            <person name="Lyhne E.K."/>
            <person name="Kogle M.E."/>
            <person name="Barry K."/>
            <person name="Clum A."/>
            <person name="Na H."/>
            <person name="Ledsgaard L."/>
            <person name="Lin J."/>
            <person name="Lipzen A."/>
            <person name="Kuo A."/>
            <person name="Riley R."/>
            <person name="Mondo S."/>
            <person name="Labutti K."/>
            <person name="Haridas S."/>
            <person name="Pangalinan J."/>
            <person name="Salamov A.A."/>
            <person name="Simmons B.A."/>
            <person name="Magnuson J.K."/>
            <person name="Chen J."/>
            <person name="Drula E."/>
            <person name="Henrissat B."/>
            <person name="Wiebenga A."/>
            <person name="Lubbers R.J."/>
            <person name="Gomes A.C."/>
            <person name="Makela M.R."/>
            <person name="Stajich J."/>
            <person name="Grigoriev I.V."/>
            <person name="Mortensen U.H."/>
            <person name="De Vries R.P."/>
            <person name="Baker S.E."/>
            <person name="Andersen M.R."/>
        </authorList>
    </citation>
    <scope>NUCLEOTIDE SEQUENCE [LARGE SCALE GENOMIC DNA]</scope>
    <source>
        <strain evidence="2 3">CBS 209.92</strain>
    </source>
</reference>
<name>A0ABR4FI36_9EURO</name>
<dbReference type="Gene3D" id="3.30.750.44">
    <property type="match status" value="1"/>
</dbReference>
<dbReference type="PANTHER" id="PTHR11261:SF3">
    <property type="entry name" value="RETINOL-BINDING PROTEIN 3"/>
    <property type="match status" value="1"/>
</dbReference>
<dbReference type="SMART" id="SM00245">
    <property type="entry name" value="TSPc"/>
    <property type="match status" value="1"/>
</dbReference>
<dbReference type="InterPro" id="IPR005151">
    <property type="entry name" value="Tail-specific_protease"/>
</dbReference>
<organism evidence="2 3">
    <name type="scientific">Aspergillus keveii</name>
    <dbReference type="NCBI Taxonomy" id="714993"/>
    <lineage>
        <taxon>Eukaryota</taxon>
        <taxon>Fungi</taxon>
        <taxon>Dikarya</taxon>
        <taxon>Ascomycota</taxon>
        <taxon>Pezizomycotina</taxon>
        <taxon>Eurotiomycetes</taxon>
        <taxon>Eurotiomycetidae</taxon>
        <taxon>Eurotiales</taxon>
        <taxon>Aspergillaceae</taxon>
        <taxon>Aspergillus</taxon>
        <taxon>Aspergillus subgen. Nidulantes</taxon>
    </lineage>
</organism>
<dbReference type="PANTHER" id="PTHR11261">
    <property type="entry name" value="INTERPHOTORECEPTOR RETINOID-BINDING PROTEIN"/>
    <property type="match status" value="1"/>
</dbReference>
<proteinExistence type="predicted"/>
<dbReference type="CDD" id="cd07563">
    <property type="entry name" value="Peptidase_S41_IRBP"/>
    <property type="match status" value="1"/>
</dbReference>
<evidence type="ECO:0000313" key="2">
    <source>
        <dbReference type="EMBL" id="KAL2782901.1"/>
    </source>
</evidence>
<comment type="caution">
    <text evidence="2">The sequence shown here is derived from an EMBL/GenBank/DDBJ whole genome shotgun (WGS) entry which is preliminary data.</text>
</comment>
<dbReference type="EMBL" id="JBFTWV010000299">
    <property type="protein sequence ID" value="KAL2782901.1"/>
    <property type="molecule type" value="Genomic_DNA"/>
</dbReference>
<dbReference type="Pfam" id="PF03572">
    <property type="entry name" value="Peptidase_S41"/>
    <property type="match status" value="1"/>
</dbReference>
<protein>
    <submittedName>
        <fullName evidence="2">ClpP/crotonase-like domain-containing protein</fullName>
    </submittedName>
</protein>
<feature type="domain" description="Tail specific protease" evidence="1">
    <location>
        <begin position="108"/>
        <end position="307"/>
    </location>
</feature>
<accession>A0ABR4FI36</accession>
<sequence length="328" mass="36285">MPTETQNPKYPEFRNWLAIPDPPLEHSTSLTDKTRRLLIENINDANETYYLDQAVAKELASELRARILEGIYNHISSDTDLARTITTDLQALSCDKHFRCVFAISPEKPSREEQRDRLEQLNYGFGNVEILEGNIALVEITLFPPVHWEGVREKIQQVMQSVSGAAALIIDLRACRGGDPKAVVLVASYLVETGDSPWLEIVRPSDGVVEELRGEGTPKDRAFSAAKQIYILISSTTISGGEDLAYGLQARKRATVIGERTAGAANLPQASVLPRRFVLWVPHKYPVCPTTGGNWGGDGVVPDVECEEEKAVELACAIMRGNRGAEWM</sequence>
<keyword evidence="3" id="KW-1185">Reference proteome</keyword>
<dbReference type="Gene3D" id="3.90.226.10">
    <property type="entry name" value="2-enoyl-CoA Hydratase, Chain A, domain 1"/>
    <property type="match status" value="1"/>
</dbReference>
<dbReference type="InterPro" id="IPR029045">
    <property type="entry name" value="ClpP/crotonase-like_dom_sf"/>
</dbReference>
<gene>
    <name evidence="2" type="ORF">BJX66DRAFT_330949</name>
</gene>
<dbReference type="Proteomes" id="UP001610563">
    <property type="component" value="Unassembled WGS sequence"/>
</dbReference>
<dbReference type="SUPFAM" id="SSF52096">
    <property type="entry name" value="ClpP/crotonase"/>
    <property type="match status" value="1"/>
</dbReference>